<evidence type="ECO:0000256" key="2">
    <source>
        <dbReference type="ARBA" id="ARBA00023043"/>
    </source>
</evidence>
<feature type="compositionally biased region" description="Polar residues" evidence="4">
    <location>
        <begin position="481"/>
        <end position="492"/>
    </location>
</feature>
<gene>
    <name evidence="7" type="ORF">HIM_07533</name>
</gene>
<feature type="repeat" description="ANK" evidence="3">
    <location>
        <begin position="1158"/>
        <end position="1190"/>
    </location>
</feature>
<dbReference type="SMART" id="SM00248">
    <property type="entry name" value="ANK"/>
    <property type="match status" value="13"/>
</dbReference>
<dbReference type="PROSITE" id="PS50088">
    <property type="entry name" value="ANK_REPEAT"/>
    <property type="match status" value="8"/>
</dbReference>
<accession>A0A0F8A487</accession>
<dbReference type="InterPro" id="IPR036770">
    <property type="entry name" value="Ankyrin_rpt-contain_sf"/>
</dbReference>
<evidence type="ECO:0000256" key="5">
    <source>
        <dbReference type="SAM" id="Phobius"/>
    </source>
</evidence>
<keyword evidence="6" id="KW-0732">Signal</keyword>
<feature type="transmembrane region" description="Helical" evidence="5">
    <location>
        <begin position="61"/>
        <end position="83"/>
    </location>
</feature>
<name>A0A0F8A487_9HYPO</name>
<dbReference type="Gene3D" id="1.25.40.20">
    <property type="entry name" value="Ankyrin repeat-containing domain"/>
    <property type="match status" value="3"/>
</dbReference>
<dbReference type="SUPFAM" id="SSF48403">
    <property type="entry name" value="Ankyrin repeat"/>
    <property type="match status" value="2"/>
</dbReference>
<feature type="signal peptide" evidence="6">
    <location>
        <begin position="1"/>
        <end position="21"/>
    </location>
</feature>
<feature type="repeat" description="ANK" evidence="3">
    <location>
        <begin position="1425"/>
        <end position="1457"/>
    </location>
</feature>
<keyword evidence="1" id="KW-0677">Repeat</keyword>
<feature type="repeat" description="ANK" evidence="3">
    <location>
        <begin position="1224"/>
        <end position="1256"/>
    </location>
</feature>
<dbReference type="PANTHER" id="PTHR24198:SF165">
    <property type="entry name" value="ANKYRIN REPEAT-CONTAINING PROTEIN-RELATED"/>
    <property type="match status" value="1"/>
</dbReference>
<evidence type="ECO:0000313" key="7">
    <source>
        <dbReference type="EMBL" id="KJZ73149.1"/>
    </source>
</evidence>
<evidence type="ECO:0000256" key="6">
    <source>
        <dbReference type="SAM" id="SignalP"/>
    </source>
</evidence>
<dbReference type="Pfam" id="PF00023">
    <property type="entry name" value="Ank"/>
    <property type="match status" value="1"/>
</dbReference>
<keyword evidence="2 3" id="KW-0040">ANK repeat</keyword>
<dbReference type="Pfam" id="PF12796">
    <property type="entry name" value="Ank_2"/>
    <property type="match status" value="3"/>
</dbReference>
<evidence type="ECO:0000256" key="1">
    <source>
        <dbReference type="ARBA" id="ARBA00022737"/>
    </source>
</evidence>
<keyword evidence="5" id="KW-0472">Membrane</keyword>
<evidence type="ECO:0000256" key="3">
    <source>
        <dbReference type="PROSITE-ProRule" id="PRU00023"/>
    </source>
</evidence>
<feature type="repeat" description="ANK" evidence="3">
    <location>
        <begin position="1124"/>
        <end position="1148"/>
    </location>
</feature>
<feature type="repeat" description="ANK" evidence="3">
    <location>
        <begin position="1191"/>
        <end position="1223"/>
    </location>
</feature>
<feature type="repeat" description="ANK" evidence="3">
    <location>
        <begin position="1458"/>
        <end position="1490"/>
    </location>
</feature>
<feature type="transmembrane region" description="Helical" evidence="5">
    <location>
        <begin position="209"/>
        <end position="234"/>
    </location>
</feature>
<dbReference type="PRINTS" id="PR01415">
    <property type="entry name" value="ANKYRIN"/>
</dbReference>
<keyword evidence="5" id="KW-1133">Transmembrane helix</keyword>
<organism evidence="7 8">
    <name type="scientific">Hirsutella minnesotensis 3608</name>
    <dbReference type="NCBI Taxonomy" id="1043627"/>
    <lineage>
        <taxon>Eukaryota</taxon>
        <taxon>Fungi</taxon>
        <taxon>Dikarya</taxon>
        <taxon>Ascomycota</taxon>
        <taxon>Pezizomycotina</taxon>
        <taxon>Sordariomycetes</taxon>
        <taxon>Hypocreomycetidae</taxon>
        <taxon>Hypocreales</taxon>
        <taxon>Ophiocordycipitaceae</taxon>
        <taxon>Hirsutella</taxon>
    </lineage>
</organism>
<feature type="transmembrane region" description="Helical" evidence="5">
    <location>
        <begin position="340"/>
        <end position="359"/>
    </location>
</feature>
<proteinExistence type="predicted"/>
<evidence type="ECO:0000256" key="4">
    <source>
        <dbReference type="SAM" id="MobiDB-lite"/>
    </source>
</evidence>
<dbReference type="PROSITE" id="PS50297">
    <property type="entry name" value="ANK_REP_REGION"/>
    <property type="match status" value="7"/>
</dbReference>
<feature type="repeat" description="ANK" evidence="3">
    <location>
        <begin position="1290"/>
        <end position="1322"/>
    </location>
</feature>
<feature type="chain" id="PRO_5002526828" evidence="6">
    <location>
        <begin position="22"/>
        <end position="1520"/>
    </location>
</feature>
<evidence type="ECO:0000313" key="8">
    <source>
        <dbReference type="Proteomes" id="UP000054481"/>
    </source>
</evidence>
<dbReference type="PANTHER" id="PTHR24198">
    <property type="entry name" value="ANKYRIN REPEAT AND PROTEIN KINASE DOMAIN-CONTAINING PROTEIN"/>
    <property type="match status" value="1"/>
</dbReference>
<feature type="region of interest" description="Disordered" evidence="4">
    <location>
        <begin position="481"/>
        <end position="509"/>
    </location>
</feature>
<protein>
    <submittedName>
        <fullName evidence="7">Uncharacterized protein</fullName>
    </submittedName>
</protein>
<keyword evidence="8" id="KW-1185">Reference proteome</keyword>
<feature type="repeat" description="ANK" evidence="3">
    <location>
        <begin position="1323"/>
        <end position="1355"/>
    </location>
</feature>
<keyword evidence="5" id="KW-0812">Transmembrane</keyword>
<sequence>MLRLKCFVAFCAANLLRVAVAGEDLSDFSNNLASDLGPLLALFGEPMTRQYLSESTTLLDYFIFAVCPIGIITAIVSAIRVCGHSSLRAFIGRSQEGNGVVEAELCTSTSRDVCELFNHGGITRVLGQPDVLELVCVYPEKTTATGEACDASLPELHVFQDYLQQLSGHSPEWKKLCGSLMVSSDSDYLPFAVKPNLSLNAGIKRQPPWVFILVALTGFILQVGILVLAGFGAWKLDWELYKPADSSSKDYAPRMYIAGTSLLCVGMCSCAALVGQATREITFKRRPGSEQRTRLMWLQPGPQVIGDQSFGPFAHWETHSKQLSYWVSSRKRSTGQTFEMLTLLAATFTLMGYVLQFIGLRGLRAWVSIAQLGATLLMSFLRGLLRMQRLGKNDNELNKMPDLVAGHELDWIAFEIATQKSPTVERDTTHRLRRQAWSYFNPWYCNAQEQVGIEEQDRRRTSSKPSNFDFWNVTGTHFAAQSTKETATNSEDASPHEEERLTTTQSRKSFSQESAHAWKVDGPALFSIRRRLALLTGHIAPMDMEMTGVRSLPWKDDAVAVRRSAKSLASSLEQVAQYLFQKWDTRRGKPPEELALRVEAAGGVRGLRFREQEVKVSLRFMADSGWRVDSSSIEATLGLWMWSLLHDDRATYEDDDGNLCSLNVNWWDYQYAQIVSASLDEGSLDCVADAQDELSLWLGSDCPSISSYVLETDQEHTPSNDDFWSAIANNEKSSPDSKRRTMRRWVKGLAGPPPRKLRFVGWGAVDRSLLNEVHENESDIQLRIMTVAHKRGILHDQICKRELWSALVCSLWSLPGLAQGKTETTLTERDGDIRLENAVLTELSRIYVEHGLGTRSDALLSLVPVLRDQIQPEHRGMLDEFVKSLHGYRQVGEWERAQLLVRWACRQFKKSRGRGSQGIFECHGQKYASPLAYVLQQAGELYRWAFAVKDDKELRSFAVAGMKWMEQLRDDENIDWQNFAHENREIEKISADRVQEVDEIIDRYKRVAELAQQQTDPAESLSPSTEVHPLIQALKDINREEALFHLISAKLGAFGSKALQPAFSLAARNNWVEVLDAIRELRGSIDSQDEDGRTAISHCAERGYGWALDFLIKQGAFLDQADKQGRTPLHWAAKAGQVSSIQKLNSSGQVDCDRQDSQGTTALWDALNGNHLLAVKALLSAGANIESKRKDGQTPLTWAGQEGRLEIMKALFEHGADIGQKGDRERTALHWAAYKGHTSCFKLLIEKGGDVYEGDRHGCTPVTLVTEEGWEDCLDVLVHHGVDFASCNRRGLPPLHYAAARGHCAIVQKLINLGVEVDALDNSRQSALFEASTHGREKVVQLLIDNGANVNLIDQYKRTCLQQVVDKVGCRPSIIETLIKAGINVNHGPTHDSSALHTVAFKGYDDAAKAILDHGDCKLDLQDNIGMTALAEAAKRGRTTIARWLIDRGADMNLASRWKYTPLMHAAGNGHVDVVRVLIERGADIHARDEDGRTAVFHAHRGYNSDIVHMLVESGAEDIA</sequence>
<dbReference type="OrthoDB" id="7464126at2759"/>
<feature type="transmembrane region" description="Helical" evidence="5">
    <location>
        <begin position="254"/>
        <end position="275"/>
    </location>
</feature>
<dbReference type="EMBL" id="KQ030538">
    <property type="protein sequence ID" value="KJZ73149.1"/>
    <property type="molecule type" value="Genomic_DNA"/>
</dbReference>
<dbReference type="InterPro" id="IPR002110">
    <property type="entry name" value="Ankyrin_rpt"/>
</dbReference>
<dbReference type="Proteomes" id="UP000054481">
    <property type="component" value="Unassembled WGS sequence"/>
</dbReference>
<reference evidence="7 8" key="1">
    <citation type="journal article" date="2014" name="Genome Biol. Evol.">
        <title>Comparative genomics and transcriptomics analyses reveal divergent lifestyle features of nematode endoparasitic fungus Hirsutella minnesotensis.</title>
        <authorList>
            <person name="Lai Y."/>
            <person name="Liu K."/>
            <person name="Zhang X."/>
            <person name="Zhang X."/>
            <person name="Li K."/>
            <person name="Wang N."/>
            <person name="Shu C."/>
            <person name="Wu Y."/>
            <person name="Wang C."/>
            <person name="Bushley K.E."/>
            <person name="Xiang M."/>
            <person name="Liu X."/>
        </authorList>
    </citation>
    <scope>NUCLEOTIDE SEQUENCE [LARGE SCALE GENOMIC DNA]</scope>
    <source>
        <strain evidence="7 8">3608</strain>
    </source>
</reference>